<feature type="region of interest" description="Disordered" evidence="1">
    <location>
        <begin position="260"/>
        <end position="289"/>
    </location>
</feature>
<feature type="compositionally biased region" description="Low complexity" evidence="1">
    <location>
        <begin position="42"/>
        <end position="58"/>
    </location>
</feature>
<reference evidence="3 4" key="1">
    <citation type="journal article" date="2022" name="Nat. Plants">
        <title>Genomes of leafy and leafless Platanthera orchids illuminate the evolution of mycoheterotrophy.</title>
        <authorList>
            <person name="Li M.H."/>
            <person name="Liu K.W."/>
            <person name="Li Z."/>
            <person name="Lu H.C."/>
            <person name="Ye Q.L."/>
            <person name="Zhang D."/>
            <person name="Wang J.Y."/>
            <person name="Li Y.F."/>
            <person name="Zhong Z.M."/>
            <person name="Liu X."/>
            <person name="Yu X."/>
            <person name="Liu D.K."/>
            <person name="Tu X.D."/>
            <person name="Liu B."/>
            <person name="Hao Y."/>
            <person name="Liao X.Y."/>
            <person name="Jiang Y.T."/>
            <person name="Sun W.H."/>
            <person name="Chen J."/>
            <person name="Chen Y.Q."/>
            <person name="Ai Y."/>
            <person name="Zhai J.W."/>
            <person name="Wu S.S."/>
            <person name="Zhou Z."/>
            <person name="Hsiao Y.Y."/>
            <person name="Wu W.L."/>
            <person name="Chen Y.Y."/>
            <person name="Lin Y.F."/>
            <person name="Hsu J.L."/>
            <person name="Li C.Y."/>
            <person name="Wang Z.W."/>
            <person name="Zhao X."/>
            <person name="Zhong W.Y."/>
            <person name="Ma X.K."/>
            <person name="Ma L."/>
            <person name="Huang J."/>
            <person name="Chen G.Z."/>
            <person name="Huang M.Z."/>
            <person name="Huang L."/>
            <person name="Peng D.H."/>
            <person name="Luo Y.B."/>
            <person name="Zou S.Q."/>
            <person name="Chen S.P."/>
            <person name="Lan S."/>
            <person name="Tsai W.C."/>
            <person name="Van de Peer Y."/>
            <person name="Liu Z.J."/>
        </authorList>
    </citation>
    <scope>NUCLEOTIDE SEQUENCE [LARGE SCALE GENOMIC DNA]</scope>
    <source>
        <strain evidence="3">Lor288</strain>
    </source>
</reference>
<accession>A0ABR2LNN6</accession>
<feature type="domain" description="Protein kinase" evidence="2">
    <location>
        <begin position="83"/>
        <end position="429"/>
    </location>
</feature>
<gene>
    <name evidence="3" type="primary">LYK3</name>
    <name evidence="3" type="ORF">KSP40_PGU014023</name>
</gene>
<dbReference type="PANTHER" id="PTHR46863">
    <property type="entry name" value="OS09G0572100 PROTEIN"/>
    <property type="match status" value="1"/>
</dbReference>
<evidence type="ECO:0000313" key="4">
    <source>
        <dbReference type="Proteomes" id="UP001412067"/>
    </source>
</evidence>
<organism evidence="3 4">
    <name type="scientific">Platanthera guangdongensis</name>
    <dbReference type="NCBI Taxonomy" id="2320717"/>
    <lineage>
        <taxon>Eukaryota</taxon>
        <taxon>Viridiplantae</taxon>
        <taxon>Streptophyta</taxon>
        <taxon>Embryophyta</taxon>
        <taxon>Tracheophyta</taxon>
        <taxon>Spermatophyta</taxon>
        <taxon>Magnoliopsida</taxon>
        <taxon>Liliopsida</taxon>
        <taxon>Asparagales</taxon>
        <taxon>Orchidaceae</taxon>
        <taxon>Orchidoideae</taxon>
        <taxon>Orchideae</taxon>
        <taxon>Orchidinae</taxon>
        <taxon>Platanthera</taxon>
    </lineage>
</organism>
<feature type="compositionally biased region" description="Low complexity" evidence="1">
    <location>
        <begin position="270"/>
        <end position="283"/>
    </location>
</feature>
<evidence type="ECO:0000259" key="2">
    <source>
        <dbReference type="PROSITE" id="PS50011"/>
    </source>
</evidence>
<keyword evidence="4" id="KW-1185">Reference proteome</keyword>
<sequence>MPNKRNLLISSPTVIRAAMCRRRGDALASQPTIRPDTRSTRSRTSNAASSATSSSTLSFPSAIDSSSGAAFAATTTSSSSIAILRVSLTEKPIFSLAEIAAATNNFLAKPISSTSSAWRCSLRGRDAIVFQRPFHGDPNKLPARLAAVCRSHHRSLVSILGASLSANRIYFVYEFVQGASLADCLHNPRNPNFTPLSTWISRIQVATDLAQGLEYIHHHSAGSGTLHNRIKSSSIIVTEPQFNAMICHFGAAYLAGDVPDDQLSEDEEGGSSSFSKMSKTSGSRSRRIEGTRGYLAPELTAGGSVSRRSDVFALGVVLLELISGEEPVENMFDRDRKEYRSSSLIETARNVVGARLDEEDSSSSVAATVELAGERKRRIREWVDRRLKDSFPIEVVEKLTEIALRCVEADAARRPSMTWVEGRVSKLFLESKAWAERIRVPTEITMSLGPR</sequence>
<dbReference type="InterPro" id="IPR011009">
    <property type="entry name" value="Kinase-like_dom_sf"/>
</dbReference>
<dbReference type="InterPro" id="IPR000719">
    <property type="entry name" value="Prot_kinase_dom"/>
</dbReference>
<comment type="caution">
    <text evidence="3">The sequence shown here is derived from an EMBL/GenBank/DDBJ whole genome shotgun (WGS) entry which is preliminary data.</text>
</comment>
<protein>
    <submittedName>
        <fullName evidence="3">LysM domain receptor-like kinase 3</fullName>
    </submittedName>
</protein>
<feature type="compositionally biased region" description="Acidic residues" evidence="1">
    <location>
        <begin position="260"/>
        <end position="269"/>
    </location>
</feature>
<dbReference type="Pfam" id="PF00069">
    <property type="entry name" value="Pkinase"/>
    <property type="match status" value="1"/>
</dbReference>
<dbReference type="EMBL" id="JBBWWR010000017">
    <property type="protein sequence ID" value="KAK8945845.1"/>
    <property type="molecule type" value="Genomic_DNA"/>
</dbReference>
<proteinExistence type="predicted"/>
<dbReference type="Gene3D" id="1.10.510.10">
    <property type="entry name" value="Transferase(Phosphotransferase) domain 1"/>
    <property type="match status" value="1"/>
</dbReference>
<dbReference type="PANTHER" id="PTHR46863:SF1">
    <property type="entry name" value="PROTEIN KINASE SUPERFAMILY PROTEIN"/>
    <property type="match status" value="1"/>
</dbReference>
<feature type="region of interest" description="Disordered" evidence="1">
    <location>
        <begin position="23"/>
        <end position="60"/>
    </location>
</feature>
<dbReference type="Proteomes" id="UP001412067">
    <property type="component" value="Unassembled WGS sequence"/>
</dbReference>
<evidence type="ECO:0000313" key="3">
    <source>
        <dbReference type="EMBL" id="KAK8945845.1"/>
    </source>
</evidence>
<dbReference type="PROSITE" id="PS50011">
    <property type="entry name" value="PROTEIN_KINASE_DOM"/>
    <property type="match status" value="1"/>
</dbReference>
<name>A0ABR2LNN6_9ASPA</name>
<evidence type="ECO:0000256" key="1">
    <source>
        <dbReference type="SAM" id="MobiDB-lite"/>
    </source>
</evidence>
<dbReference type="SUPFAM" id="SSF56112">
    <property type="entry name" value="Protein kinase-like (PK-like)"/>
    <property type="match status" value="1"/>
</dbReference>